<dbReference type="Gene3D" id="3.30.9.10">
    <property type="entry name" value="D-Amino Acid Oxidase, subunit A, domain 2"/>
    <property type="match status" value="1"/>
</dbReference>
<reference evidence="8 9" key="1">
    <citation type="journal article" date="2018" name="Int. J. Syst. Bacteriol.">
        <title>Oceaniradius stylonemae gen. nov., sp. nov., isolated from a red alga, Stylonema cornu-cervi.</title>
        <authorList>
            <person name="Jeong S."/>
        </authorList>
    </citation>
    <scope>NUCLEOTIDE SEQUENCE [LARGE SCALE GENOMIC DNA]</scope>
    <source>
        <strain evidence="8 9">StC1</strain>
    </source>
</reference>
<proteinExistence type="inferred from homology"/>
<dbReference type="Pfam" id="PF01266">
    <property type="entry name" value="DAO"/>
    <property type="match status" value="1"/>
</dbReference>
<feature type="domain" description="FAD dependent oxidoreductase" evidence="7">
    <location>
        <begin position="11"/>
        <end position="352"/>
    </location>
</feature>
<evidence type="ECO:0000259" key="7">
    <source>
        <dbReference type="Pfam" id="PF01266"/>
    </source>
</evidence>
<keyword evidence="4" id="KW-0274">FAD</keyword>
<accession>A0A3A8ARU4</accession>
<feature type="region of interest" description="Disordered" evidence="6">
    <location>
        <begin position="363"/>
        <end position="383"/>
    </location>
</feature>
<evidence type="ECO:0000256" key="5">
    <source>
        <dbReference type="ARBA" id="ARBA00023002"/>
    </source>
</evidence>
<dbReference type="InterPro" id="IPR006076">
    <property type="entry name" value="FAD-dep_OxRdtase"/>
</dbReference>
<dbReference type="GO" id="GO:0004368">
    <property type="term" value="F:glycerol-3-phosphate dehydrogenase (quinone) activity"/>
    <property type="evidence" value="ECO:0007669"/>
    <property type="project" value="InterPro"/>
</dbReference>
<evidence type="ECO:0000256" key="6">
    <source>
        <dbReference type="SAM" id="MobiDB-lite"/>
    </source>
</evidence>
<dbReference type="InterPro" id="IPR000447">
    <property type="entry name" value="G3P_DH_FAD-dep"/>
</dbReference>
<evidence type="ECO:0000313" key="9">
    <source>
        <dbReference type="Proteomes" id="UP000246132"/>
    </source>
</evidence>
<dbReference type="EMBL" id="QFWV02000002">
    <property type="protein sequence ID" value="RKF08241.1"/>
    <property type="molecule type" value="Genomic_DNA"/>
</dbReference>
<keyword evidence="3" id="KW-0285">Flavoprotein</keyword>
<evidence type="ECO:0000313" key="8">
    <source>
        <dbReference type="EMBL" id="RKF08241.1"/>
    </source>
</evidence>
<dbReference type="GO" id="GO:0006072">
    <property type="term" value="P:glycerol-3-phosphate metabolic process"/>
    <property type="evidence" value="ECO:0007669"/>
    <property type="project" value="InterPro"/>
</dbReference>
<dbReference type="RefSeq" id="WP_109767072.1">
    <property type="nucleotide sequence ID" value="NZ_QFWV02000002.1"/>
</dbReference>
<organism evidence="8 9">
    <name type="scientific">Oceaniradius stylonematis</name>
    <dbReference type="NCBI Taxonomy" id="2184161"/>
    <lineage>
        <taxon>Bacteria</taxon>
        <taxon>Pseudomonadati</taxon>
        <taxon>Pseudomonadota</taxon>
        <taxon>Alphaproteobacteria</taxon>
        <taxon>Hyphomicrobiales</taxon>
        <taxon>Ahrensiaceae</taxon>
        <taxon>Oceaniradius</taxon>
    </lineage>
</organism>
<comment type="caution">
    <text evidence="8">The sequence shown here is derived from an EMBL/GenBank/DDBJ whole genome shotgun (WGS) entry which is preliminary data.</text>
</comment>
<evidence type="ECO:0000256" key="3">
    <source>
        <dbReference type="ARBA" id="ARBA00022630"/>
    </source>
</evidence>
<evidence type="ECO:0000256" key="2">
    <source>
        <dbReference type="ARBA" id="ARBA00007330"/>
    </source>
</evidence>
<name>A0A3A8ARU4_9HYPH</name>
<gene>
    <name evidence="8" type="ORF">DEM25_002810</name>
</gene>
<evidence type="ECO:0000256" key="4">
    <source>
        <dbReference type="ARBA" id="ARBA00022827"/>
    </source>
</evidence>
<dbReference type="InterPro" id="IPR036188">
    <property type="entry name" value="FAD/NAD-bd_sf"/>
</dbReference>
<comment type="similarity">
    <text evidence="2">Belongs to the FAD-dependent glycerol-3-phosphate dehydrogenase family.</text>
</comment>
<dbReference type="PANTHER" id="PTHR13847">
    <property type="entry name" value="SARCOSINE DEHYDROGENASE-RELATED"/>
    <property type="match status" value="1"/>
</dbReference>
<comment type="cofactor">
    <cofactor evidence="1">
        <name>FAD</name>
        <dbReference type="ChEBI" id="CHEBI:57692"/>
    </cofactor>
</comment>
<dbReference type="PANTHER" id="PTHR13847:SF289">
    <property type="entry name" value="GLYCINE OXIDASE"/>
    <property type="match status" value="1"/>
</dbReference>
<dbReference type="Proteomes" id="UP000246132">
    <property type="component" value="Unassembled WGS sequence"/>
</dbReference>
<keyword evidence="9" id="KW-1185">Reference proteome</keyword>
<protein>
    <submittedName>
        <fullName evidence="8">FAD-binding oxidoreductase</fullName>
    </submittedName>
</protein>
<dbReference type="SUPFAM" id="SSF51905">
    <property type="entry name" value="FAD/NAD(P)-binding domain"/>
    <property type="match status" value="1"/>
</dbReference>
<dbReference type="AlphaFoldDB" id="A0A3A8ARU4"/>
<evidence type="ECO:0000256" key="1">
    <source>
        <dbReference type="ARBA" id="ARBA00001974"/>
    </source>
</evidence>
<dbReference type="PRINTS" id="PR01001">
    <property type="entry name" value="FADG3PDH"/>
</dbReference>
<sequence length="383" mass="39766">MIVSPAPANPDIAVIGGGIVGLWCAREAARRGAHVLLIEKRTIASGASGGMLGALMPHQPTGWNAKKRFQLDGLLSLPERVASLEAETGLSCGYAQTGRLMPIGHPEKRRQSAQWVEGAKTHWPDGIGWTIEDANPATGWLAGHSLPHGVNCDTLSARIDPRRLTAALRAALNASDRITIRENTSVMRLGANGTLVLDDGTEITPGATIVAAGSGAFALIEPEDPERIGRGVKGQGALLDPATPIDPASPILYDKGVYVIAHDSGLIAVGSTSENAFDAPDTTDEKLDGILAQAAALCPALEGATVVERWAGVRPRAEGREPLVGPLPGATDTILATGGFKISFAIAHLMADAAVGFASGDQPEGLPDAFAPDRRGVTLRQSP</sequence>
<dbReference type="OrthoDB" id="7818064at2"/>
<dbReference type="GO" id="GO:0005737">
    <property type="term" value="C:cytoplasm"/>
    <property type="evidence" value="ECO:0007669"/>
    <property type="project" value="TreeGrafter"/>
</dbReference>
<keyword evidence="5" id="KW-0560">Oxidoreductase</keyword>
<dbReference type="Gene3D" id="3.50.50.60">
    <property type="entry name" value="FAD/NAD(P)-binding domain"/>
    <property type="match status" value="1"/>
</dbReference>